<dbReference type="PROSITE" id="PS51352">
    <property type="entry name" value="THIOREDOXIN_2"/>
    <property type="match status" value="1"/>
</dbReference>
<dbReference type="CDD" id="cd02966">
    <property type="entry name" value="TlpA_like_family"/>
    <property type="match status" value="1"/>
</dbReference>
<keyword evidence="2" id="KW-0201">Cytochrome c-type biogenesis</keyword>
<dbReference type="Gene3D" id="3.40.30.10">
    <property type="entry name" value="Glutaredoxin"/>
    <property type="match status" value="1"/>
</dbReference>
<evidence type="ECO:0000259" key="5">
    <source>
        <dbReference type="PROSITE" id="PS51352"/>
    </source>
</evidence>
<dbReference type="InterPro" id="IPR013740">
    <property type="entry name" value="Redoxin"/>
</dbReference>
<dbReference type="PROSITE" id="PS00194">
    <property type="entry name" value="THIOREDOXIN_1"/>
    <property type="match status" value="1"/>
</dbReference>
<proteinExistence type="predicted"/>
<evidence type="ECO:0000256" key="1">
    <source>
        <dbReference type="ARBA" id="ARBA00004196"/>
    </source>
</evidence>
<evidence type="ECO:0000256" key="4">
    <source>
        <dbReference type="SAM" id="MobiDB-lite"/>
    </source>
</evidence>
<evidence type="ECO:0000256" key="3">
    <source>
        <dbReference type="ARBA" id="ARBA00023284"/>
    </source>
</evidence>
<dbReference type="InterPro" id="IPR036249">
    <property type="entry name" value="Thioredoxin-like_sf"/>
</dbReference>
<keyword evidence="3" id="KW-0676">Redox-active center</keyword>
<dbReference type="InterPro" id="IPR017937">
    <property type="entry name" value="Thioredoxin_CS"/>
</dbReference>
<evidence type="ECO:0000313" key="6">
    <source>
        <dbReference type="EMBL" id="MFC3173564.1"/>
    </source>
</evidence>
<sequence length="172" mass="17951">MGGCDRQGGADAQGGSSAATAPAAAEPAKGIDRSHKGSLAPTLVLADPAGRKLALASLAGKPFLVNLWATWCAPCVTELPTLEALALSGKLRVITVSQDSGEPGKVAQFLKAKGLAKLEPWLDPQNDLSFHYATGTLPTTVLYDSQGREVWRFVGEHDWSGAETATLLAEAR</sequence>
<name>A0ABV7IPL3_9SPHN</name>
<gene>
    <name evidence="6" type="ORF">ACFOD9_04795</name>
</gene>
<dbReference type="Pfam" id="PF08534">
    <property type="entry name" value="Redoxin"/>
    <property type="match status" value="1"/>
</dbReference>
<comment type="subcellular location">
    <subcellularLocation>
        <location evidence="1">Cell envelope</location>
    </subcellularLocation>
</comment>
<accession>A0ABV7IPL3</accession>
<dbReference type="EMBL" id="JBHRTQ010000004">
    <property type="protein sequence ID" value="MFC3173564.1"/>
    <property type="molecule type" value="Genomic_DNA"/>
</dbReference>
<comment type="caution">
    <text evidence="6">The sequence shown here is derived from an EMBL/GenBank/DDBJ whole genome shotgun (WGS) entry which is preliminary data.</text>
</comment>
<evidence type="ECO:0000256" key="2">
    <source>
        <dbReference type="ARBA" id="ARBA00022748"/>
    </source>
</evidence>
<evidence type="ECO:0000313" key="7">
    <source>
        <dbReference type="Proteomes" id="UP001595604"/>
    </source>
</evidence>
<dbReference type="InterPro" id="IPR050553">
    <property type="entry name" value="Thioredoxin_ResA/DsbE_sf"/>
</dbReference>
<feature type="domain" description="Thioredoxin" evidence="5">
    <location>
        <begin position="15"/>
        <end position="172"/>
    </location>
</feature>
<keyword evidence="7" id="KW-1185">Reference proteome</keyword>
<dbReference type="PANTHER" id="PTHR42852:SF13">
    <property type="entry name" value="PROTEIN DIPZ"/>
    <property type="match status" value="1"/>
</dbReference>
<organism evidence="6 7">
    <name type="scientific">Novosphingobium bradum</name>
    <dbReference type="NCBI Taxonomy" id="1737444"/>
    <lineage>
        <taxon>Bacteria</taxon>
        <taxon>Pseudomonadati</taxon>
        <taxon>Pseudomonadota</taxon>
        <taxon>Alphaproteobacteria</taxon>
        <taxon>Sphingomonadales</taxon>
        <taxon>Sphingomonadaceae</taxon>
        <taxon>Novosphingobium</taxon>
    </lineage>
</organism>
<feature type="region of interest" description="Disordered" evidence="4">
    <location>
        <begin position="1"/>
        <end position="34"/>
    </location>
</feature>
<dbReference type="SUPFAM" id="SSF52833">
    <property type="entry name" value="Thioredoxin-like"/>
    <property type="match status" value="1"/>
</dbReference>
<dbReference type="PANTHER" id="PTHR42852">
    <property type="entry name" value="THIOL:DISULFIDE INTERCHANGE PROTEIN DSBE"/>
    <property type="match status" value="1"/>
</dbReference>
<feature type="compositionally biased region" description="Low complexity" evidence="4">
    <location>
        <begin position="7"/>
        <end position="28"/>
    </location>
</feature>
<reference evidence="7" key="1">
    <citation type="journal article" date="2019" name="Int. J. Syst. Evol. Microbiol.">
        <title>The Global Catalogue of Microorganisms (GCM) 10K type strain sequencing project: providing services to taxonomists for standard genome sequencing and annotation.</title>
        <authorList>
            <consortium name="The Broad Institute Genomics Platform"/>
            <consortium name="The Broad Institute Genome Sequencing Center for Infectious Disease"/>
            <person name="Wu L."/>
            <person name="Ma J."/>
        </authorList>
    </citation>
    <scope>NUCLEOTIDE SEQUENCE [LARGE SCALE GENOMIC DNA]</scope>
    <source>
        <strain evidence="7">KCTC 42984</strain>
    </source>
</reference>
<protein>
    <submittedName>
        <fullName evidence="6">TlpA family protein disulfide reductase</fullName>
    </submittedName>
</protein>
<dbReference type="Proteomes" id="UP001595604">
    <property type="component" value="Unassembled WGS sequence"/>
</dbReference>
<dbReference type="InterPro" id="IPR013766">
    <property type="entry name" value="Thioredoxin_domain"/>
</dbReference>